<organism evidence="3 4">
    <name type="scientific">Akanthomyces lecanii RCEF 1005</name>
    <dbReference type="NCBI Taxonomy" id="1081108"/>
    <lineage>
        <taxon>Eukaryota</taxon>
        <taxon>Fungi</taxon>
        <taxon>Dikarya</taxon>
        <taxon>Ascomycota</taxon>
        <taxon>Pezizomycotina</taxon>
        <taxon>Sordariomycetes</taxon>
        <taxon>Hypocreomycetidae</taxon>
        <taxon>Hypocreales</taxon>
        <taxon>Cordycipitaceae</taxon>
        <taxon>Akanthomyces</taxon>
        <taxon>Cordyceps confragosa</taxon>
    </lineage>
</organism>
<dbReference type="PANTHER" id="PTHR12149:SF8">
    <property type="entry name" value="PROTEIN-RIBULOSAMINE 3-KINASE"/>
    <property type="match status" value="1"/>
</dbReference>
<comment type="caution">
    <text evidence="3">The sequence shown here is derived from an EMBL/GenBank/DDBJ whole genome shotgun (WGS) entry which is preliminary data.</text>
</comment>
<dbReference type="EMBL" id="AZHF01000008">
    <property type="protein sequence ID" value="OAA71685.1"/>
    <property type="molecule type" value="Genomic_DNA"/>
</dbReference>
<gene>
    <name evidence="3" type="ORF">LEL_08920</name>
</gene>
<keyword evidence="3" id="KW-0808">Transferase</keyword>
<keyword evidence="3" id="KW-0418">Kinase</keyword>
<dbReference type="GO" id="GO:0102193">
    <property type="term" value="F:protein-ribulosamine 3-kinase activity"/>
    <property type="evidence" value="ECO:0007669"/>
    <property type="project" value="UniProtKB-EC"/>
</dbReference>
<evidence type="ECO:0000313" key="4">
    <source>
        <dbReference type="Proteomes" id="UP000076881"/>
    </source>
</evidence>
<dbReference type="InterPro" id="IPR016477">
    <property type="entry name" value="Fructo-/Ketosamine-3-kinase"/>
</dbReference>
<dbReference type="InterPro" id="IPR011009">
    <property type="entry name" value="Kinase-like_dom_sf"/>
</dbReference>
<comment type="catalytic activity">
    <reaction evidence="2">
        <text>N(6)-D-ribulosyl-L-lysyl-[protein] + ATP = N(6)-(3-O-phospho-D-ribulosyl)-L-lysyl-[protein] + ADP + H(+)</text>
        <dbReference type="Rhea" id="RHEA:48432"/>
        <dbReference type="Rhea" id="RHEA-COMP:12103"/>
        <dbReference type="Rhea" id="RHEA-COMP:12104"/>
        <dbReference type="ChEBI" id="CHEBI:15378"/>
        <dbReference type="ChEBI" id="CHEBI:30616"/>
        <dbReference type="ChEBI" id="CHEBI:90418"/>
        <dbReference type="ChEBI" id="CHEBI:90420"/>
        <dbReference type="ChEBI" id="CHEBI:456216"/>
        <dbReference type="EC" id="2.7.1.172"/>
    </reaction>
    <physiologicalReaction direction="left-to-right" evidence="2">
        <dbReference type="Rhea" id="RHEA:48433"/>
    </physiologicalReaction>
</comment>
<name>A0A168CR21_CORDF</name>
<dbReference type="EC" id="2.7.1.172" evidence="1"/>
<evidence type="ECO:0000313" key="3">
    <source>
        <dbReference type="EMBL" id="OAA71685.1"/>
    </source>
</evidence>
<dbReference type="AlphaFoldDB" id="A0A168CR21"/>
<dbReference type="OrthoDB" id="4869952at2759"/>
<proteinExistence type="predicted"/>
<evidence type="ECO:0000256" key="1">
    <source>
        <dbReference type="ARBA" id="ARBA00011961"/>
    </source>
</evidence>
<dbReference type="GO" id="GO:0016301">
    <property type="term" value="F:kinase activity"/>
    <property type="evidence" value="ECO:0007669"/>
    <property type="project" value="UniProtKB-KW"/>
</dbReference>
<dbReference type="SUPFAM" id="SSF56112">
    <property type="entry name" value="Protein kinase-like (PK-like)"/>
    <property type="match status" value="1"/>
</dbReference>
<evidence type="ECO:0000256" key="2">
    <source>
        <dbReference type="ARBA" id="ARBA00048655"/>
    </source>
</evidence>
<keyword evidence="4" id="KW-1185">Reference proteome</keyword>
<reference evidence="3 4" key="1">
    <citation type="journal article" date="2016" name="Genome Biol. Evol.">
        <title>Divergent and convergent evolution of fungal pathogenicity.</title>
        <authorList>
            <person name="Shang Y."/>
            <person name="Xiao G."/>
            <person name="Zheng P."/>
            <person name="Cen K."/>
            <person name="Zhan S."/>
            <person name="Wang C."/>
        </authorList>
    </citation>
    <scope>NUCLEOTIDE SEQUENCE [LARGE SCALE GENOMIC DNA]</scope>
    <source>
        <strain evidence="3 4">RCEF 1005</strain>
    </source>
</reference>
<dbReference type="Proteomes" id="UP000076881">
    <property type="component" value="Unassembled WGS sequence"/>
</dbReference>
<dbReference type="Gene3D" id="3.90.1200.10">
    <property type="match status" value="1"/>
</dbReference>
<dbReference type="PANTHER" id="PTHR12149">
    <property type="entry name" value="FRUCTOSAMINE 3 KINASE-RELATED PROTEIN"/>
    <property type="match status" value="1"/>
</dbReference>
<sequence>MSSTIAESGKLVYVEKNVVKAFPDRGAHLLSVLDHGKSHWGKTAQVRVKLQSGEQKSYLLKVIRLGDTGCEMCEGEYESLKAIDAVVPGFVPKPYAWGPYEDGEAYFLLAEFREFRSQPAKAESLAKGLAKLHAQSVSPTGRFGFHTRTNHGRIRQNVGFWDDSWCAVLQAHLGHIIDLAGPILVDLPNFDAVAQLVLKHVVPRLLLPLQQDGRALKPSLLHGDCWDGNTATDARTGEAFVFDPCSFYGHNEYDVGNWRAPRHELSDGSYMASYKKHMEPSEPKEDWDARNLLYSLPFNLGNAMYVPGSDQGPVVYKDMVKLCELFCKDELAGLDMVGT</sequence>
<dbReference type="Pfam" id="PF03881">
    <property type="entry name" value="Fructosamin_kin"/>
    <property type="match status" value="1"/>
</dbReference>
<accession>A0A168CR21</accession>
<protein>
    <recommendedName>
        <fullName evidence="1">protein-ribulosamine 3-kinase</fullName>
        <ecNumber evidence="1">2.7.1.172</ecNumber>
    </recommendedName>
</protein>